<comment type="caution">
    <text evidence="1">The sequence shown here is derived from an EMBL/GenBank/DDBJ whole genome shotgun (WGS) entry which is preliminary data.</text>
</comment>
<dbReference type="AlphaFoldDB" id="A0A7J6WJD8"/>
<keyword evidence="2" id="KW-1185">Reference proteome</keyword>
<dbReference type="EMBL" id="JABWDY010014642">
    <property type="protein sequence ID" value="KAF5197494.1"/>
    <property type="molecule type" value="Genomic_DNA"/>
</dbReference>
<accession>A0A7J6WJD8</accession>
<organism evidence="1 2">
    <name type="scientific">Thalictrum thalictroides</name>
    <name type="common">Rue-anemone</name>
    <name type="synonym">Anemone thalictroides</name>
    <dbReference type="NCBI Taxonomy" id="46969"/>
    <lineage>
        <taxon>Eukaryota</taxon>
        <taxon>Viridiplantae</taxon>
        <taxon>Streptophyta</taxon>
        <taxon>Embryophyta</taxon>
        <taxon>Tracheophyta</taxon>
        <taxon>Spermatophyta</taxon>
        <taxon>Magnoliopsida</taxon>
        <taxon>Ranunculales</taxon>
        <taxon>Ranunculaceae</taxon>
        <taxon>Thalictroideae</taxon>
        <taxon>Thalictrum</taxon>
    </lineage>
</organism>
<feature type="non-terminal residue" evidence="1">
    <location>
        <position position="1"/>
    </location>
</feature>
<evidence type="ECO:0000313" key="1">
    <source>
        <dbReference type="EMBL" id="KAF5197494.1"/>
    </source>
</evidence>
<proteinExistence type="predicted"/>
<name>A0A7J6WJD8_THATH</name>
<evidence type="ECO:0000313" key="2">
    <source>
        <dbReference type="Proteomes" id="UP000554482"/>
    </source>
</evidence>
<reference evidence="1 2" key="1">
    <citation type="submission" date="2020-06" db="EMBL/GenBank/DDBJ databases">
        <title>Transcriptomic and genomic resources for Thalictrum thalictroides and T. hernandezii: Facilitating candidate gene discovery in an emerging model plant lineage.</title>
        <authorList>
            <person name="Arias T."/>
            <person name="Riano-Pachon D.M."/>
            <person name="Di Stilio V.S."/>
        </authorList>
    </citation>
    <scope>NUCLEOTIDE SEQUENCE [LARGE SCALE GENOMIC DNA]</scope>
    <source>
        <strain evidence="2">cv. WT478/WT964</strain>
        <tissue evidence="1">Leaves</tissue>
    </source>
</reference>
<gene>
    <name evidence="1" type="ORF">FRX31_012920</name>
</gene>
<protein>
    <submittedName>
        <fullName evidence="1">Uncharacterized protein</fullName>
    </submittedName>
</protein>
<sequence length="73" mass="8170">KQATGFVTMIISNNKLGQELRNPPPNIFLGAWTPGRIAFTGRNFVLTSKVVRLIQDWRLTKLSGYSLIQGDSH</sequence>
<dbReference type="Proteomes" id="UP000554482">
    <property type="component" value="Unassembled WGS sequence"/>
</dbReference>